<proteinExistence type="predicted"/>
<comment type="caution">
    <text evidence="1">The sequence shown here is derived from an EMBL/GenBank/DDBJ whole genome shotgun (WGS) entry which is preliminary data.</text>
</comment>
<evidence type="ECO:0000313" key="1">
    <source>
        <dbReference type="EMBL" id="MCC2166162.1"/>
    </source>
</evidence>
<protein>
    <submittedName>
        <fullName evidence="1">Uncharacterized protein</fullName>
    </submittedName>
</protein>
<dbReference type="EMBL" id="JAJEQF010000001">
    <property type="protein sequence ID" value="MCC2166162.1"/>
    <property type="molecule type" value="Genomic_DNA"/>
</dbReference>
<evidence type="ECO:0000313" key="2">
    <source>
        <dbReference type="Proteomes" id="UP001199355"/>
    </source>
</evidence>
<gene>
    <name evidence="1" type="ORF">LKD45_00345</name>
</gene>
<sequence>MTIIESIIQFLGQYEADRIGVEKLTSQSTAYSLMKAPQEHVEKFISGLEIHTDYYELVVRRDATSEAERISNNAWGQGIAEWISRKERTGDYPVLDGYVCTGLGISTPFALTSADSNSAVYQMTIKVVYRKEN</sequence>
<name>A0AAE3AU64_9FIRM</name>
<organism evidence="1 2">
    <name type="scientific">Gallintestinimicrobium propionicum</name>
    <dbReference type="NCBI Taxonomy" id="2981770"/>
    <lineage>
        <taxon>Bacteria</taxon>
        <taxon>Bacillati</taxon>
        <taxon>Bacillota</taxon>
        <taxon>Clostridia</taxon>
        <taxon>Lachnospirales</taxon>
        <taxon>Lachnospiraceae</taxon>
        <taxon>Gallintestinimicrobium</taxon>
    </lineage>
</organism>
<keyword evidence="2" id="KW-1185">Reference proteome</keyword>
<dbReference type="RefSeq" id="WP_308727402.1">
    <property type="nucleotide sequence ID" value="NZ_JAJEQF010000001.1"/>
</dbReference>
<dbReference type="Proteomes" id="UP001199355">
    <property type="component" value="Unassembled WGS sequence"/>
</dbReference>
<reference evidence="1 2" key="1">
    <citation type="submission" date="2021-10" db="EMBL/GenBank/DDBJ databases">
        <title>Anaerobic single-cell dispensing facilitates the cultivation of human gut bacteria.</title>
        <authorList>
            <person name="Afrizal A."/>
        </authorList>
    </citation>
    <scope>NUCLEOTIDE SEQUENCE [LARGE SCALE GENOMIC DNA]</scope>
    <source>
        <strain evidence="1 2">CLA-AA-H244</strain>
    </source>
</reference>
<dbReference type="AlphaFoldDB" id="A0AAE3AU64"/>
<accession>A0AAE3AU64</accession>